<dbReference type="AlphaFoldDB" id="A0A811VF37"/>
<dbReference type="OrthoDB" id="10002170at2759"/>
<proteinExistence type="predicted"/>
<evidence type="ECO:0000313" key="2">
    <source>
        <dbReference type="Proteomes" id="UP000606786"/>
    </source>
</evidence>
<name>A0A811VF37_CERCA</name>
<dbReference type="GO" id="GO:0003676">
    <property type="term" value="F:nucleic acid binding"/>
    <property type="evidence" value="ECO:0007669"/>
    <property type="project" value="InterPro"/>
</dbReference>
<gene>
    <name evidence="1" type="ORF">CCAP1982_LOCUS21995</name>
</gene>
<accession>A0A811VF37</accession>
<dbReference type="InterPro" id="IPR011856">
    <property type="entry name" value="tRNA_endonuc-like_dom_sf"/>
</dbReference>
<evidence type="ECO:0000313" key="1">
    <source>
        <dbReference type="EMBL" id="CAD7013986.1"/>
    </source>
</evidence>
<keyword evidence="2" id="KW-1185">Reference proteome</keyword>
<organism evidence="1 2">
    <name type="scientific">Ceratitis capitata</name>
    <name type="common">Mediterranean fruit fly</name>
    <name type="synonym">Tephritis capitata</name>
    <dbReference type="NCBI Taxonomy" id="7213"/>
    <lineage>
        <taxon>Eukaryota</taxon>
        <taxon>Metazoa</taxon>
        <taxon>Ecdysozoa</taxon>
        <taxon>Arthropoda</taxon>
        <taxon>Hexapoda</taxon>
        <taxon>Insecta</taxon>
        <taxon>Pterygota</taxon>
        <taxon>Neoptera</taxon>
        <taxon>Endopterygota</taxon>
        <taxon>Diptera</taxon>
        <taxon>Brachycera</taxon>
        <taxon>Muscomorpha</taxon>
        <taxon>Tephritoidea</taxon>
        <taxon>Tephritidae</taxon>
        <taxon>Ceratitis</taxon>
        <taxon>Ceratitis</taxon>
    </lineage>
</organism>
<protein>
    <submittedName>
        <fullName evidence="1">(Mediterranean fruit fly) hypothetical protein</fullName>
    </submittedName>
</protein>
<comment type="caution">
    <text evidence="1">The sequence shown here is derived from an EMBL/GenBank/DDBJ whole genome shotgun (WGS) entry which is preliminary data.</text>
</comment>
<dbReference type="GO" id="GO:0005634">
    <property type="term" value="C:nucleus"/>
    <property type="evidence" value="ECO:0007669"/>
    <property type="project" value="UniProtKB-ARBA"/>
</dbReference>
<reference evidence="1" key="1">
    <citation type="submission" date="2020-11" db="EMBL/GenBank/DDBJ databases">
        <authorList>
            <person name="Whitehead M."/>
        </authorList>
    </citation>
    <scope>NUCLEOTIDE SEQUENCE</scope>
    <source>
        <strain evidence="1">EGII</strain>
    </source>
</reference>
<dbReference type="InterPro" id="IPR036167">
    <property type="entry name" value="tRNA_intron_Endo_cat-like_sf"/>
</dbReference>
<dbReference type="EMBL" id="CAJHJT010000056">
    <property type="protein sequence ID" value="CAD7013986.1"/>
    <property type="molecule type" value="Genomic_DNA"/>
</dbReference>
<dbReference type="Gene3D" id="3.40.1350.10">
    <property type="match status" value="1"/>
</dbReference>
<dbReference type="SUPFAM" id="SSF53032">
    <property type="entry name" value="tRNA-intron endonuclease catalytic domain-like"/>
    <property type="match status" value="1"/>
</dbReference>
<sequence length="92" mass="10461">MSSVGTLRDFQTLGCLDQLKCALGARVYLDLECDKRVTNLEKFYDSDLNLIYLQGKRTDTIVTFVPVLSSQPLNFIEIEKIQKKLSTDASKR</sequence>
<dbReference type="GO" id="GO:0006388">
    <property type="term" value="P:tRNA splicing, via endonucleolytic cleavage and ligation"/>
    <property type="evidence" value="ECO:0007669"/>
    <property type="project" value="InterPro"/>
</dbReference>
<dbReference type="Proteomes" id="UP000606786">
    <property type="component" value="Unassembled WGS sequence"/>
</dbReference>